<keyword evidence="3" id="KW-0863">Zinc-finger</keyword>
<dbReference type="InterPro" id="IPR000547">
    <property type="entry name" value="Clathrin_H-chain/VPS_repeat"/>
</dbReference>
<comment type="subcellular location">
    <subcellularLocation>
        <location evidence="6">Endomembrane system</location>
        <topology evidence="6">Peripheral membrane protein</topology>
        <orientation evidence="6">Cytoplasmic side</orientation>
    </subcellularLocation>
</comment>
<dbReference type="CDD" id="cd16462">
    <property type="entry name" value="RING-H2_Pep3p-like"/>
    <property type="match status" value="1"/>
</dbReference>
<dbReference type="GO" id="GO:0030674">
    <property type="term" value="F:protein-macromolecule adaptor activity"/>
    <property type="evidence" value="ECO:0007669"/>
    <property type="project" value="TreeGrafter"/>
</dbReference>
<evidence type="ECO:0000256" key="3">
    <source>
        <dbReference type="ARBA" id="ARBA00022771"/>
    </source>
</evidence>
<keyword evidence="5" id="KW-0472">Membrane</keyword>
<dbReference type="GO" id="GO:0007033">
    <property type="term" value="P:vacuole organization"/>
    <property type="evidence" value="ECO:0007669"/>
    <property type="project" value="TreeGrafter"/>
</dbReference>
<dbReference type="GO" id="GO:0006886">
    <property type="term" value="P:intracellular protein transport"/>
    <property type="evidence" value="ECO:0007669"/>
    <property type="project" value="UniProtKB-UniRule"/>
</dbReference>
<keyword evidence="8" id="KW-0175">Coiled coil</keyword>
<reference evidence="12" key="1">
    <citation type="journal article" date="2021" name="Nat. Commun.">
        <title>Genetic determinants of endophytism in the Arabidopsis root mycobiome.</title>
        <authorList>
            <person name="Mesny F."/>
            <person name="Miyauchi S."/>
            <person name="Thiergart T."/>
            <person name="Pickel B."/>
            <person name="Atanasova L."/>
            <person name="Karlsson M."/>
            <person name="Huettel B."/>
            <person name="Barry K.W."/>
            <person name="Haridas S."/>
            <person name="Chen C."/>
            <person name="Bauer D."/>
            <person name="Andreopoulos W."/>
            <person name="Pangilinan J."/>
            <person name="LaButti K."/>
            <person name="Riley R."/>
            <person name="Lipzen A."/>
            <person name="Clum A."/>
            <person name="Drula E."/>
            <person name="Henrissat B."/>
            <person name="Kohler A."/>
            <person name="Grigoriev I.V."/>
            <person name="Martin F.M."/>
            <person name="Hacquard S."/>
        </authorList>
    </citation>
    <scope>NUCLEOTIDE SEQUENCE</scope>
    <source>
        <strain evidence="12">MPI-CAGE-CH-0235</strain>
    </source>
</reference>
<accession>A0A8K0SNB6</accession>
<feature type="region of interest" description="Disordered" evidence="9">
    <location>
        <begin position="237"/>
        <end position="260"/>
    </location>
</feature>
<feature type="repeat" description="CHCR" evidence="7">
    <location>
        <begin position="628"/>
        <end position="780"/>
    </location>
</feature>
<evidence type="ECO:0000256" key="8">
    <source>
        <dbReference type="SAM" id="Coils"/>
    </source>
</evidence>
<dbReference type="Proteomes" id="UP000813444">
    <property type="component" value="Unassembled WGS sequence"/>
</dbReference>
<dbReference type="EMBL" id="JAGPNK010000009">
    <property type="protein sequence ID" value="KAH7313364.1"/>
    <property type="molecule type" value="Genomic_DNA"/>
</dbReference>
<dbReference type="GO" id="GO:0008270">
    <property type="term" value="F:zinc ion binding"/>
    <property type="evidence" value="ECO:0007669"/>
    <property type="project" value="UniProtKB-KW"/>
</dbReference>
<evidence type="ECO:0000313" key="13">
    <source>
        <dbReference type="Proteomes" id="UP000813444"/>
    </source>
</evidence>
<comment type="caution">
    <text evidence="12">The sequence shown here is derived from an EMBL/GenBank/DDBJ whole genome shotgun (WGS) entry which is preliminary data.</text>
</comment>
<evidence type="ECO:0000256" key="5">
    <source>
        <dbReference type="ARBA" id="ARBA00023136"/>
    </source>
</evidence>
<proteinExistence type="inferred from homology"/>
<keyword evidence="4" id="KW-0862">Zinc</keyword>
<evidence type="ECO:0000259" key="10">
    <source>
        <dbReference type="Pfam" id="PF05131"/>
    </source>
</evidence>
<name>A0A8K0SNB6_9HYPO</name>
<evidence type="ECO:0000256" key="2">
    <source>
        <dbReference type="ARBA" id="ARBA00022723"/>
    </source>
</evidence>
<evidence type="ECO:0000256" key="7">
    <source>
        <dbReference type="PROSITE-ProRule" id="PRU01006"/>
    </source>
</evidence>
<evidence type="ECO:0000259" key="11">
    <source>
        <dbReference type="Pfam" id="PF26148"/>
    </source>
</evidence>
<evidence type="ECO:0000256" key="4">
    <source>
        <dbReference type="ARBA" id="ARBA00022833"/>
    </source>
</evidence>
<comment type="similarity">
    <text evidence="1">Belongs to the VPS18 family.</text>
</comment>
<dbReference type="InterPro" id="IPR058919">
    <property type="entry name" value="Pep3/Vps18_RING_C"/>
</dbReference>
<dbReference type="InterPro" id="IPR007810">
    <property type="entry name" value="Pep3/Vps18_beta-prop"/>
</dbReference>
<organism evidence="12 13">
    <name type="scientific">Stachybotrys elegans</name>
    <dbReference type="NCBI Taxonomy" id="80388"/>
    <lineage>
        <taxon>Eukaryota</taxon>
        <taxon>Fungi</taxon>
        <taxon>Dikarya</taxon>
        <taxon>Ascomycota</taxon>
        <taxon>Pezizomycotina</taxon>
        <taxon>Sordariomycetes</taxon>
        <taxon>Hypocreomycetidae</taxon>
        <taxon>Hypocreales</taxon>
        <taxon>Stachybotryaceae</taxon>
        <taxon>Stachybotrys</taxon>
    </lineage>
</organism>
<dbReference type="PANTHER" id="PTHR23323:SF26">
    <property type="entry name" value="VACUOLAR PROTEIN SORTING-ASSOCIATED PROTEIN 18 HOMOLOG"/>
    <property type="match status" value="1"/>
</dbReference>
<gene>
    <name evidence="12" type="ORF">B0I35DRAFT_410367</name>
</gene>
<feature type="domain" description="Pep3/Vps18 beta-propeller" evidence="10">
    <location>
        <begin position="22"/>
        <end position="389"/>
    </location>
</feature>
<feature type="domain" description="Pep3/Vps18 RING C-terminal" evidence="11">
    <location>
        <begin position="855"/>
        <end position="934"/>
    </location>
</feature>
<dbReference type="GO" id="GO:0005768">
    <property type="term" value="C:endosome"/>
    <property type="evidence" value="ECO:0007669"/>
    <property type="project" value="TreeGrafter"/>
</dbReference>
<keyword evidence="2" id="KW-0479">Metal-binding</keyword>
<evidence type="ECO:0000256" key="6">
    <source>
        <dbReference type="ARBA" id="ARBA00029433"/>
    </source>
</evidence>
<dbReference type="GO" id="GO:0007032">
    <property type="term" value="P:endosome organization"/>
    <property type="evidence" value="ECO:0007669"/>
    <property type="project" value="TreeGrafter"/>
</dbReference>
<feature type="coiled-coil region" evidence="8">
    <location>
        <begin position="810"/>
        <end position="844"/>
    </location>
</feature>
<protein>
    <submittedName>
        <fullName evidence="12">Pep3/Vps18/deep orange family-domain-containing protein</fullName>
    </submittedName>
</protein>
<dbReference type="PROSITE" id="PS50236">
    <property type="entry name" value="CHCR"/>
    <property type="match status" value="1"/>
</dbReference>
<evidence type="ECO:0000313" key="12">
    <source>
        <dbReference type="EMBL" id="KAH7313364.1"/>
    </source>
</evidence>
<keyword evidence="13" id="KW-1185">Reference proteome</keyword>
<sequence length="935" mass="105620">MSLVSNDGFVASNGAVGLDELPIFSVEHVQLQFSIAADFVAAQVANNVIILALSNGRILRIDLERPEDIDDIDLPKKPSEVGVIRRMFLDPTASHLIICTALGENYYLHSQSRQPRALGRLRGVSIESVAWNPSLPTASTREILLGASDGNIYEAFIETSNEFYKKEVKHFKTLHRLPDGAITGLWVDVLQEKSDLRRVVIGTQSRLFHLVGKVGHSHDGSGSIYTKLFESEQPIVHELPRTSTGSNSSLAVSPDSPDLDPHDRAVHERAYAWLSPQGIFHGKLLDTPADSKLGSMIFADSTMISKSQIVSSEPSSKRAAQPIDAIALTQWHIISLIGGKVYTINRLTGQMVSEHDVLRPGQRTLGFSVDMQKNTFWLFTSEEIYEIVVRDEDRNIWQIMMQTQQFEEALHHARTPTQKETVAAAYGDYLSSKKHWNEAATVYGRSNKPFEDIALSLIDNNQPDALRQFLLTRIAVTKKSAIMQRVMIASWLVEIFMAKLNSLDDTIITQAELSENLSPTESRKLLESVRKEYQDFVNKYKNDLDRKTVYDVISSHGREEELLYFANVVNDYNFVLSYWVQRERWPEVLNVLKKQTDPDVFYRYSSVLMTHVAQETVDILMRHSDLKARKLIPALLEYNRTFQASGGTQNQAIRYLNYVVYQLNSKDAAVHNTLVSMYASQPSKDESGLLSYLQAQGDEPRYDPDFALRQCIQHHRTLSCVHIYTNMGQYLEAVDLALSHNEMDIAAVIADRPMSNERLRKRLWLAVARKVISQSNGIKTAIEFLKRCELLKIEDLIPFFPDFVVIDDFKEEICGALEDYSRNIDNLKKEMDESSQTAANIKVDIAALDQRYAIVEPGEKCYACGLPLLSRQFFVFPCQHSFHSDCLGRRVLEQAGVGKSSRIKELQMQIHKGLVSGAKREAVVAELDSLVASAW</sequence>
<dbReference type="GO" id="GO:0006904">
    <property type="term" value="P:vesicle docking involved in exocytosis"/>
    <property type="evidence" value="ECO:0007669"/>
    <property type="project" value="TreeGrafter"/>
</dbReference>
<dbReference type="GO" id="GO:0048284">
    <property type="term" value="P:organelle fusion"/>
    <property type="evidence" value="ECO:0007669"/>
    <property type="project" value="TreeGrafter"/>
</dbReference>
<dbReference type="Pfam" id="PF26148">
    <property type="entry name" value="VPS18_RING_C"/>
    <property type="match status" value="1"/>
</dbReference>
<feature type="compositionally biased region" description="Polar residues" evidence="9">
    <location>
        <begin position="241"/>
        <end position="251"/>
    </location>
</feature>
<dbReference type="GO" id="GO:0030897">
    <property type="term" value="C:HOPS complex"/>
    <property type="evidence" value="ECO:0007669"/>
    <property type="project" value="TreeGrafter"/>
</dbReference>
<dbReference type="PANTHER" id="PTHR23323">
    <property type="entry name" value="VACUOLAR PROTEIN SORTING-ASSOCIATED PROTEIN"/>
    <property type="match status" value="1"/>
</dbReference>
<evidence type="ECO:0000256" key="1">
    <source>
        <dbReference type="ARBA" id="ARBA00010454"/>
    </source>
</evidence>
<dbReference type="Pfam" id="PF05131">
    <property type="entry name" value="Pep3_Vps18"/>
    <property type="match status" value="1"/>
</dbReference>
<dbReference type="OrthoDB" id="1845386at2759"/>
<dbReference type="AlphaFoldDB" id="A0A8K0SNB6"/>
<evidence type="ECO:0000256" key="9">
    <source>
        <dbReference type="SAM" id="MobiDB-lite"/>
    </source>
</evidence>